<dbReference type="GO" id="GO:0003677">
    <property type="term" value="F:DNA binding"/>
    <property type="evidence" value="ECO:0007669"/>
    <property type="project" value="UniProtKB-KW"/>
</dbReference>
<keyword evidence="3" id="KW-0238">DNA-binding</keyword>
<dbReference type="RefSeq" id="WP_025022273.1">
    <property type="nucleotide sequence ID" value="NZ_AZGD01000087.1"/>
</dbReference>
<dbReference type="PROSITE" id="PS50931">
    <property type="entry name" value="HTH_LYSR"/>
    <property type="match status" value="1"/>
</dbReference>
<evidence type="ECO:0000313" key="7">
    <source>
        <dbReference type="Proteomes" id="UP000051054"/>
    </source>
</evidence>
<dbReference type="AlphaFoldDB" id="A0A0R1WSM2"/>
<dbReference type="PANTHER" id="PTHR30346:SF0">
    <property type="entry name" value="HCA OPERON TRANSCRIPTIONAL ACTIVATOR HCAR"/>
    <property type="match status" value="1"/>
</dbReference>
<dbReference type="EMBL" id="AZGD01000087">
    <property type="protein sequence ID" value="KRM19156.1"/>
    <property type="molecule type" value="Genomic_DNA"/>
</dbReference>
<dbReference type="Gene3D" id="1.10.10.10">
    <property type="entry name" value="Winged helix-like DNA-binding domain superfamily/Winged helix DNA-binding domain"/>
    <property type="match status" value="1"/>
</dbReference>
<dbReference type="PATRIC" id="fig|1423755.3.peg.499"/>
<comment type="similarity">
    <text evidence="1">Belongs to the LysR transcriptional regulatory family.</text>
</comment>
<dbReference type="GO" id="GO:0032993">
    <property type="term" value="C:protein-DNA complex"/>
    <property type="evidence" value="ECO:0007669"/>
    <property type="project" value="TreeGrafter"/>
</dbReference>
<accession>A0A0R1WSM2</accession>
<evidence type="ECO:0000259" key="5">
    <source>
        <dbReference type="PROSITE" id="PS50931"/>
    </source>
</evidence>
<evidence type="ECO:0000313" key="6">
    <source>
        <dbReference type="EMBL" id="KRM19156.1"/>
    </source>
</evidence>
<dbReference type="InterPro" id="IPR005119">
    <property type="entry name" value="LysR_subst-bd"/>
</dbReference>
<sequence>MDINNLKTFLAVVRYGSFRKAAGDFYISPRAVSKQMDQLEDELGIKLFERKKNRSELTEDGHEFIVTAEDIVNTYTNEINRINTRKKNQVKHLRLGFSSSNQAIALQRKLLPMIDKEYTVDFIQQSGRRLIELLQAGELDFIVTPYYFLDNEEMKTLKMISLFTGELVVGISKNSSLSKQEYVKVEDLEDRDIFYYSPVESAFMQDVLIAKFPNHFKKEQIKRAPSLELRDAYVASNQGIGFYPSVFVDVERTRNPMIEFKHLDTTNNIAYSSALYYRKDANDEIKKIVAKLG</sequence>
<evidence type="ECO:0000256" key="3">
    <source>
        <dbReference type="ARBA" id="ARBA00023125"/>
    </source>
</evidence>
<keyword evidence="7" id="KW-1185">Reference proteome</keyword>
<evidence type="ECO:0000256" key="4">
    <source>
        <dbReference type="ARBA" id="ARBA00023163"/>
    </source>
</evidence>
<keyword evidence="2" id="KW-0805">Transcription regulation</keyword>
<reference evidence="6 7" key="1">
    <citation type="journal article" date="2015" name="Genome Announc.">
        <title>Expanding the biotechnology potential of lactobacilli through comparative genomics of 213 strains and associated genera.</title>
        <authorList>
            <person name="Sun Z."/>
            <person name="Harris H.M."/>
            <person name="McCann A."/>
            <person name="Guo C."/>
            <person name="Argimon S."/>
            <person name="Zhang W."/>
            <person name="Yang X."/>
            <person name="Jeffery I.B."/>
            <person name="Cooney J.C."/>
            <person name="Kagawa T.F."/>
            <person name="Liu W."/>
            <person name="Song Y."/>
            <person name="Salvetti E."/>
            <person name="Wrobel A."/>
            <person name="Rasinkangas P."/>
            <person name="Parkhill J."/>
            <person name="Rea M.C."/>
            <person name="O'Sullivan O."/>
            <person name="Ritari J."/>
            <person name="Douillard F.P."/>
            <person name="Paul Ross R."/>
            <person name="Yang R."/>
            <person name="Briner A.E."/>
            <person name="Felis G.E."/>
            <person name="de Vos W.M."/>
            <person name="Barrangou R."/>
            <person name="Klaenhammer T.R."/>
            <person name="Caufield P.W."/>
            <person name="Cui Y."/>
            <person name="Zhang H."/>
            <person name="O'Toole P.W."/>
        </authorList>
    </citation>
    <scope>NUCLEOTIDE SEQUENCE [LARGE SCALE GENOMIC DNA]</scope>
    <source>
        <strain evidence="6 7">DSM 18933</strain>
    </source>
</reference>
<dbReference type="STRING" id="1423755.FC40_GL000449"/>
<keyword evidence="4" id="KW-0804">Transcription</keyword>
<dbReference type="SUPFAM" id="SSF53850">
    <property type="entry name" value="Periplasmic binding protein-like II"/>
    <property type="match status" value="1"/>
</dbReference>
<dbReference type="PANTHER" id="PTHR30346">
    <property type="entry name" value="TRANSCRIPTIONAL DUAL REGULATOR HCAR-RELATED"/>
    <property type="match status" value="1"/>
</dbReference>
<dbReference type="OrthoDB" id="9785745at2"/>
<protein>
    <submittedName>
        <fullName evidence="6">Transcription regulator</fullName>
    </submittedName>
</protein>
<dbReference type="CDD" id="cd05466">
    <property type="entry name" value="PBP2_LTTR_substrate"/>
    <property type="match status" value="1"/>
</dbReference>
<gene>
    <name evidence="6" type="ORF">FC40_GL000449</name>
</gene>
<comment type="caution">
    <text evidence="6">The sequence shown here is derived from an EMBL/GenBank/DDBJ whole genome shotgun (WGS) entry which is preliminary data.</text>
</comment>
<dbReference type="InterPro" id="IPR036388">
    <property type="entry name" value="WH-like_DNA-bd_sf"/>
</dbReference>
<dbReference type="InterPro" id="IPR000847">
    <property type="entry name" value="LysR_HTH_N"/>
</dbReference>
<dbReference type="SUPFAM" id="SSF46785">
    <property type="entry name" value="Winged helix' DNA-binding domain"/>
    <property type="match status" value="1"/>
</dbReference>
<dbReference type="Proteomes" id="UP000051054">
    <property type="component" value="Unassembled WGS sequence"/>
</dbReference>
<dbReference type="eggNOG" id="COG0583">
    <property type="taxonomic scope" value="Bacteria"/>
</dbReference>
<name>A0A0R1WSM2_9LACO</name>
<dbReference type="FunFam" id="1.10.10.10:FF:000001">
    <property type="entry name" value="LysR family transcriptional regulator"/>
    <property type="match status" value="1"/>
</dbReference>
<organism evidence="6 7">
    <name type="scientific">Ligilactobacillus hayakitensis DSM 18933 = JCM 14209</name>
    <dbReference type="NCBI Taxonomy" id="1423755"/>
    <lineage>
        <taxon>Bacteria</taxon>
        <taxon>Bacillati</taxon>
        <taxon>Bacillota</taxon>
        <taxon>Bacilli</taxon>
        <taxon>Lactobacillales</taxon>
        <taxon>Lactobacillaceae</taxon>
        <taxon>Ligilactobacillus</taxon>
    </lineage>
</organism>
<evidence type="ECO:0000256" key="1">
    <source>
        <dbReference type="ARBA" id="ARBA00009437"/>
    </source>
</evidence>
<dbReference type="InterPro" id="IPR036390">
    <property type="entry name" value="WH_DNA-bd_sf"/>
</dbReference>
<dbReference type="Gene3D" id="3.40.190.10">
    <property type="entry name" value="Periplasmic binding protein-like II"/>
    <property type="match status" value="2"/>
</dbReference>
<feature type="domain" description="HTH lysR-type" evidence="5">
    <location>
        <begin position="1"/>
        <end position="58"/>
    </location>
</feature>
<evidence type="ECO:0000256" key="2">
    <source>
        <dbReference type="ARBA" id="ARBA00023015"/>
    </source>
</evidence>
<dbReference type="Pfam" id="PF00126">
    <property type="entry name" value="HTH_1"/>
    <property type="match status" value="1"/>
</dbReference>
<proteinExistence type="inferred from homology"/>
<dbReference type="Pfam" id="PF03466">
    <property type="entry name" value="LysR_substrate"/>
    <property type="match status" value="1"/>
</dbReference>
<dbReference type="GO" id="GO:0003700">
    <property type="term" value="F:DNA-binding transcription factor activity"/>
    <property type="evidence" value="ECO:0007669"/>
    <property type="project" value="InterPro"/>
</dbReference>